<keyword evidence="7" id="KW-1133">Transmembrane helix</keyword>
<reference evidence="9" key="1">
    <citation type="submission" date="2022-03" db="EMBL/GenBank/DDBJ databases">
        <title>A functionally conserved STORR gene fusion in Papaver species that diverged 16.8 million years ago.</title>
        <authorList>
            <person name="Catania T."/>
        </authorList>
    </citation>
    <scope>NUCLEOTIDE SEQUENCE</scope>
    <source>
        <strain evidence="9">S-191538</strain>
    </source>
</reference>
<dbReference type="SMART" id="SM00577">
    <property type="entry name" value="CPDc"/>
    <property type="match status" value="1"/>
</dbReference>
<evidence type="ECO:0000256" key="1">
    <source>
        <dbReference type="ARBA" id="ARBA00004123"/>
    </source>
</evidence>
<evidence type="ECO:0000256" key="2">
    <source>
        <dbReference type="ARBA" id="ARBA00022801"/>
    </source>
</evidence>
<feature type="domain" description="FCP1 homology" evidence="8">
    <location>
        <begin position="84"/>
        <end position="265"/>
    </location>
</feature>
<evidence type="ECO:0000313" key="10">
    <source>
        <dbReference type="Proteomes" id="UP001177140"/>
    </source>
</evidence>
<gene>
    <name evidence="9" type="ORF">MKW94_011781</name>
</gene>
<comment type="catalytic activity">
    <reaction evidence="4 6">
        <text>O-phospho-L-seryl-[protein] + H2O = L-seryl-[protein] + phosphate</text>
        <dbReference type="Rhea" id="RHEA:20629"/>
        <dbReference type="Rhea" id="RHEA-COMP:9863"/>
        <dbReference type="Rhea" id="RHEA-COMP:11604"/>
        <dbReference type="ChEBI" id="CHEBI:15377"/>
        <dbReference type="ChEBI" id="CHEBI:29999"/>
        <dbReference type="ChEBI" id="CHEBI:43474"/>
        <dbReference type="ChEBI" id="CHEBI:83421"/>
        <dbReference type="EC" id="3.1.3.16"/>
    </reaction>
</comment>
<evidence type="ECO:0000259" key="8">
    <source>
        <dbReference type="PROSITE" id="PS50969"/>
    </source>
</evidence>
<comment type="subcellular location">
    <subcellularLocation>
        <location evidence="1 6">Nucleus</location>
    </subcellularLocation>
</comment>
<comment type="function">
    <text evidence="6">This promotes the activity of RNA polymerase II.</text>
</comment>
<dbReference type="PANTHER" id="PTHR23081:SF36">
    <property type="entry name" value="RNA POLYMERASE II SUBUNIT A C-TERMINAL DOMAIN PHOSPHATASE"/>
    <property type="match status" value="1"/>
</dbReference>
<evidence type="ECO:0000256" key="5">
    <source>
        <dbReference type="ARBA" id="ARBA00048336"/>
    </source>
</evidence>
<evidence type="ECO:0000313" key="9">
    <source>
        <dbReference type="EMBL" id="MCL7030285.1"/>
    </source>
</evidence>
<dbReference type="PANTHER" id="PTHR23081">
    <property type="entry name" value="RNA POLYMERASE II CTD PHOSPHATASE"/>
    <property type="match status" value="1"/>
</dbReference>
<sequence length="316" mass="36173">MVNKDAIRTALCIVCSVILFLSILSPTPPFHEKDAVEDLSPRPYFTIRNCALLFITINGIRLVIEFIYAVFYPLYVGKKRQSYFAQKKLCLVLDLDHTLLHSVNINDVSNDEQKYLNSRVSSVGSSLYKHDRMGKYIKLRPYTREFLKEASGMFILFIYTMASRQYAQEIGKLLDPNGVLFNNNINIVSREDSTIINKKNLDVMAGPYEKNTIIIDDTEHVWAEHGENLIRIDRYMYFSAVDGSYKLKKDGGEGCVDEDEALKSISEVLHCVHKMFFESFPVPQAYHELQEYAKTVDVRPILKESRNNSGKGAPNC</sequence>
<comment type="caution">
    <text evidence="9">The sequence shown here is derived from an EMBL/GenBank/DDBJ whole genome shotgun (WGS) entry which is preliminary data.</text>
</comment>
<dbReference type="InterPro" id="IPR011947">
    <property type="entry name" value="FCP1_euk"/>
</dbReference>
<organism evidence="9 10">
    <name type="scientific">Papaver nudicaule</name>
    <name type="common">Iceland poppy</name>
    <dbReference type="NCBI Taxonomy" id="74823"/>
    <lineage>
        <taxon>Eukaryota</taxon>
        <taxon>Viridiplantae</taxon>
        <taxon>Streptophyta</taxon>
        <taxon>Embryophyta</taxon>
        <taxon>Tracheophyta</taxon>
        <taxon>Spermatophyta</taxon>
        <taxon>Magnoliopsida</taxon>
        <taxon>Ranunculales</taxon>
        <taxon>Papaveraceae</taxon>
        <taxon>Papaveroideae</taxon>
        <taxon>Papaver</taxon>
    </lineage>
</organism>
<dbReference type="Pfam" id="PF03031">
    <property type="entry name" value="NIF"/>
    <property type="match status" value="1"/>
</dbReference>
<evidence type="ECO:0000256" key="6">
    <source>
        <dbReference type="RuleBase" id="RU366066"/>
    </source>
</evidence>
<dbReference type="EC" id="3.1.3.16" evidence="6"/>
<protein>
    <recommendedName>
        <fullName evidence="6">RNA polymerase II C-terminal domain phosphatase-like</fullName>
        <ecNumber evidence="6">3.1.3.16</ecNumber>
    </recommendedName>
</protein>
<keyword evidence="7" id="KW-0812">Transmembrane</keyword>
<evidence type="ECO:0000256" key="4">
    <source>
        <dbReference type="ARBA" id="ARBA00047761"/>
    </source>
</evidence>
<evidence type="ECO:0000256" key="3">
    <source>
        <dbReference type="ARBA" id="ARBA00023242"/>
    </source>
</evidence>
<dbReference type="SUPFAM" id="SSF56784">
    <property type="entry name" value="HAD-like"/>
    <property type="match status" value="1"/>
</dbReference>
<dbReference type="CDD" id="cd07521">
    <property type="entry name" value="HAD_FCP1-like"/>
    <property type="match status" value="1"/>
</dbReference>
<dbReference type="EMBL" id="JAJJMA010099620">
    <property type="protein sequence ID" value="MCL7030285.1"/>
    <property type="molecule type" value="Genomic_DNA"/>
</dbReference>
<dbReference type="AlphaFoldDB" id="A0AA41S8B5"/>
<dbReference type="InterPro" id="IPR023214">
    <property type="entry name" value="HAD_sf"/>
</dbReference>
<dbReference type="Gene3D" id="3.40.50.1000">
    <property type="entry name" value="HAD superfamily/HAD-like"/>
    <property type="match status" value="1"/>
</dbReference>
<name>A0AA41S8B5_PAPNU</name>
<evidence type="ECO:0000256" key="7">
    <source>
        <dbReference type="SAM" id="Phobius"/>
    </source>
</evidence>
<feature type="transmembrane region" description="Helical" evidence="7">
    <location>
        <begin position="7"/>
        <end position="25"/>
    </location>
</feature>
<dbReference type="InterPro" id="IPR004274">
    <property type="entry name" value="FCP1_dom"/>
</dbReference>
<keyword evidence="7" id="KW-0472">Membrane</keyword>
<dbReference type="InterPro" id="IPR039189">
    <property type="entry name" value="Fcp1"/>
</dbReference>
<keyword evidence="2 6" id="KW-0378">Hydrolase</keyword>
<dbReference type="NCBIfam" id="TIGR02250">
    <property type="entry name" value="FCP1_euk"/>
    <property type="match status" value="1"/>
</dbReference>
<dbReference type="InterPro" id="IPR036412">
    <property type="entry name" value="HAD-like_sf"/>
</dbReference>
<dbReference type="GO" id="GO:0008420">
    <property type="term" value="F:RNA polymerase II CTD heptapeptide repeat phosphatase activity"/>
    <property type="evidence" value="ECO:0007669"/>
    <property type="project" value="UniProtKB-UniRule"/>
</dbReference>
<feature type="transmembrane region" description="Helical" evidence="7">
    <location>
        <begin position="45"/>
        <end position="71"/>
    </location>
</feature>
<comment type="catalytic activity">
    <reaction evidence="5 6">
        <text>O-phospho-L-threonyl-[protein] + H2O = L-threonyl-[protein] + phosphate</text>
        <dbReference type="Rhea" id="RHEA:47004"/>
        <dbReference type="Rhea" id="RHEA-COMP:11060"/>
        <dbReference type="Rhea" id="RHEA-COMP:11605"/>
        <dbReference type="ChEBI" id="CHEBI:15377"/>
        <dbReference type="ChEBI" id="CHEBI:30013"/>
        <dbReference type="ChEBI" id="CHEBI:43474"/>
        <dbReference type="ChEBI" id="CHEBI:61977"/>
        <dbReference type="EC" id="3.1.3.16"/>
    </reaction>
</comment>
<dbReference type="PROSITE" id="PS50969">
    <property type="entry name" value="FCP1"/>
    <property type="match status" value="1"/>
</dbReference>
<proteinExistence type="predicted"/>
<keyword evidence="10" id="KW-1185">Reference proteome</keyword>
<accession>A0AA41S8B5</accession>
<dbReference type="GO" id="GO:0005634">
    <property type="term" value="C:nucleus"/>
    <property type="evidence" value="ECO:0007669"/>
    <property type="project" value="UniProtKB-SubCell"/>
</dbReference>
<dbReference type="Proteomes" id="UP001177140">
    <property type="component" value="Unassembled WGS sequence"/>
</dbReference>
<keyword evidence="3 6" id="KW-0539">Nucleus</keyword>